<dbReference type="InterPro" id="IPR003616">
    <property type="entry name" value="Post-SET_dom"/>
</dbReference>
<dbReference type="GO" id="GO:0008270">
    <property type="term" value="F:zinc ion binding"/>
    <property type="evidence" value="ECO:0007669"/>
    <property type="project" value="UniProtKB-KW"/>
</dbReference>
<evidence type="ECO:0000259" key="23">
    <source>
        <dbReference type="PROSITE" id="PS51805"/>
    </source>
</evidence>
<feature type="compositionally biased region" description="Acidic residues" evidence="18">
    <location>
        <begin position="1696"/>
        <end position="1718"/>
    </location>
</feature>
<feature type="compositionally biased region" description="Polar residues" evidence="18">
    <location>
        <begin position="94"/>
        <end position="109"/>
    </location>
</feature>
<comment type="caution">
    <text evidence="24">The sequence shown here is derived from an EMBL/GenBank/DDBJ whole genome shotgun (WGS) entry which is preliminary data.</text>
</comment>
<evidence type="ECO:0000256" key="4">
    <source>
        <dbReference type="ARBA" id="ARBA00022679"/>
    </source>
</evidence>
<dbReference type="SMART" id="SM00297">
    <property type="entry name" value="BROMO"/>
    <property type="match status" value="1"/>
</dbReference>
<dbReference type="PANTHER" id="PTHR45888:SF6">
    <property type="entry name" value="HL01030P-RELATED"/>
    <property type="match status" value="1"/>
</dbReference>
<dbReference type="PROSITE" id="PS51543">
    <property type="entry name" value="FYRC"/>
    <property type="match status" value="1"/>
</dbReference>
<dbReference type="Gene3D" id="3.30.40.10">
    <property type="entry name" value="Zinc/RING finger domain, C3HC4 (zinc finger)"/>
    <property type="match status" value="8"/>
</dbReference>
<evidence type="ECO:0000256" key="7">
    <source>
        <dbReference type="ARBA" id="ARBA00022737"/>
    </source>
</evidence>
<dbReference type="InterPro" id="IPR001965">
    <property type="entry name" value="Znf_PHD"/>
</dbReference>
<dbReference type="CDD" id="cd04369">
    <property type="entry name" value="Bromodomain"/>
    <property type="match status" value="1"/>
</dbReference>
<feature type="compositionally biased region" description="Basic residues" evidence="18">
    <location>
        <begin position="1"/>
        <end position="12"/>
    </location>
</feature>
<dbReference type="Gene3D" id="2.170.270.10">
    <property type="entry name" value="SET domain"/>
    <property type="match status" value="1"/>
</dbReference>
<feature type="region of interest" description="Disordered" evidence="18">
    <location>
        <begin position="2375"/>
        <end position="2422"/>
    </location>
</feature>
<feature type="compositionally biased region" description="Basic and acidic residues" evidence="18">
    <location>
        <begin position="2375"/>
        <end position="2389"/>
    </location>
</feature>
<accession>A0AAV1T1Z5</accession>
<proteinExistence type="predicted"/>
<keyword evidence="11" id="KW-0805">Transcription regulation</keyword>
<dbReference type="InterPro" id="IPR001214">
    <property type="entry name" value="SET_dom"/>
</dbReference>
<keyword evidence="14" id="KW-0804">Transcription</keyword>
<feature type="domain" description="PHD-type" evidence="23">
    <location>
        <begin position="2497"/>
        <end position="2603"/>
    </location>
</feature>
<keyword evidence="12 16" id="KW-0103">Bromodomain</keyword>
<dbReference type="Proteomes" id="UP001162060">
    <property type="component" value="Unassembled WGS sequence"/>
</dbReference>
<evidence type="ECO:0000256" key="11">
    <source>
        <dbReference type="ARBA" id="ARBA00023015"/>
    </source>
</evidence>
<evidence type="ECO:0000256" key="1">
    <source>
        <dbReference type="ARBA" id="ARBA00004123"/>
    </source>
</evidence>
<dbReference type="InterPro" id="IPR036427">
    <property type="entry name" value="Bromodomain-like_sf"/>
</dbReference>
<sequence>MYPRHITSRRGFHQSAPSARKERSAPSVERNDRKRCLARVILHPVGGFRPHCSMKLVCLVCEQLVNVVSAVESSASDQQNVRTMSKSDPHADAKNTSFAASNKALSTGQPEKRTGTIAECTDVSRCIVCDGMYHTACLMKLGRVSDHFETALGAPFTCVNCYPTTNTCTGKSELDVVKETLPILVPALAFPYVRRSRHAGKAKTGIITRGTAAAKDRCEDEDVYNSNNSSWRVFSTLVEVCTTCRQVHIATKETTSCRKCHSTRLHRRCVESYRGERGSKIKRKRLFRGSSRKRRRASSDTNLFDWCASCLVKHGNQQTTQLIRGSVETRTIALLVNEEDSKTDRDVEWWNKCSVCMAHFCLQDFCDPQESDASVREILQNSLLDEDSVEGWCCVHCAPFAANTLVTVLICDGCDKEFDMAELNPPIVEAPEGDWFCSECSSDTYPAGSAVVRAASPENLATVCICGGCKGKLDMANVHSLPQRNQNGDWFCRNCVTETTDSALTKAANDSPVPLVPMTLLICDLCDDEFDMTVLNPPLSEVPSGDWFCPACTSIKSGYHLDKRGRQEANRSTTMRDRTNKQQSEPPGQLALLSRQSVTKTHLLCDGCGHEFDSLTLHPPLLKVPERGWFCPACSDTSAAASAVVNACVGCNYRSRTGGSAVNHVHPKSGYASDMVLCEVCRNLQARHVPCEQSLVTATVSNESNIVLPVTAGRKRNGVCGVDASHDNPKKPKTYFSGPPVTDGNSVVVQPTGHHASRNASVEDNAGPSLHIPRPITLMASSVGLKKDELKPISSGWSFANLTLITANPNDKYLFEKIVDTSETTIIIICDICFGEFKMLDAIGTSRANAVPARPWFCKPCLRALKRGRKKRPRFSKQMVMEMQVHGRLLRATSAKVSDLDFVKRLKIPLNSLEERRQMYELIGKSVGVFLQWDEQWVMGRVMAFHATHPAMHHTICCDDGVVMSLPLYAFPLVIGTCTILYVKVPALQNQWWPAQVLCLNALARKVLLPSNVEATEADAHFRFVRIFTNTGGQVEMTPYVSCWVPKYLCRSMKRFNPRFSSVIGTTKMSENAEGPFQESVRRAQKEAQLEIECLDQAFQTLLAVFRRALATSASAKSDVRRRYDQIVESMVGKIIVVTSSGSCNLIPGTFAVKRFDSDAGKHVISPHSDTVDADDSNVEIVVDLLQCAGGGIVYHFNDTRAFSELAILLELSGFGVGGGISGDFHSKELLERAILQESGMLRDSADAARKRNEDRMMNPCSHCLIGPDESRDDIDTHSAVHSRDHAEEMIVCAKCNRWFHKTCCDPPHAPISLVHPDDGQVLATDLNIPFVCSDCTVCSGCLAKNFEGPPQTEALCTSEKTMLNGEQECRTRCSQWRLPLRAVSLCSKCIPYYKANQYCSVCDVVYNDAQLATSIKMLACSTCHHWIHADCEPDPHPAFHVFNSTDDFTLDVMTDVFGNPPDAVADFQHSITTANRETDIKLTLYANSPGDSQIASDHETQLNALNSASKDDTVAKSAKQVEEDVARLLQFGGEYDPRVLHNYECLTCRKIRMLHILYRLDAEDKLDLFKEPVTEAIAPTYFDVIKSPMDLSTMRQKVIEGGYGSVNFCGFRDDFELMCLNAVTFNSKERDFFIWREAWRFYGQGQRIFRQIAPKARMKHRGGRFYDALIVAAKRQLPNNSALAGKTQSNRDSFENGEDCCGNEDDDDLDDDEDGDNGSDPGPDASSGGAKNREIVGMPKRSACKHVSDAASVHKSNGSGILLNSTRQNKQSGFVTDVALSSTANSTTSAAVSALAEHLADPNDLLVFQTKLRVSSFISRIPLFQITQTRASAHTSSWLDMCIVCGSTGLQGDFVFCIDCGEGFHSFCIPGMRAARMEGCKQLHPCWRCLNCKICQICGRSGTVCVPDDLRSRAVATAGNVDFLLPATQVTEGAMDLTHELSGNDSLVLCAHCDRGYHGLCLVPSIKLPTACNRNDGSREVPTIYCSSCVACTKCKVDSGGSIESLKSGETKNNHAVALERTYSYERSKCLHCHIFKESEEEAQKGRIRLLAEVWNAAARVRKRDAEKCPLCRRKWNAEFEELMQCDACEHWVHPFCDEMLKVEPQRYHTLVSSPDAVYVCAACRPHERKHIADRFFSDADSWRCQILLADIQRRRLQCHSGWKETQMQLEQVEHWKRLAEYTPVYLHVLRLGEECLRDFAYQSLSFQSDWYRATKQQELDKRGVSLPEWILRKASRYVRFKRYVRGPRAAARRRKQKLESCHAKQAVDVNTHKNAGAIYTIVSEAASCAAFLACVHVLYGWRPLPEVVIHMLSRDEESGAGVKHRKLDMSLLRCAQAGGNAHVGEVESRLKLEKEIAAIKDQHDRRIAMGRLADKSSVESTTRDFGDRASGPATLTPTPPSGETNFSTASHNDDVSKVAGSAQCMTEVNTHVVAPASHGQAWKSPLSVSLSRDSSGMMSCTASATPLRGWLTTRVEEANGGVSPETSTTVVSEDDRFCALCFIVGDNTACGRLLYTDFDTWVHVNCALWSMEVYEGESGVLHNCSKAKHRSRLIRCDGCGLMGATIGCAVPRCTTHYHFPCALDAGVAFLPNGETCCPIATHLDSVARRLKAMNGGSLASAAVVYGAESKVEVDSPVCSGKEKTSATKDDVRTDDETSATTVGASHMEDLDLPRSAEEERKGYDNPRDAGSSALLGEGAREANALLVTDDSASSNAMTMFTGEMEEENVLDRRISDDASRKAQQDKSKSNNGSAKAKLPKHAQHVLPVINPRTEPRRCLVSDPPLLTAWDLKKKKRAELKRGIKPRPMCYRVGALTVHSLGHIFVGNGSFHSRTAIYPLGFRSTRIFWSTRNLGTRCLYECVISSTEIEGRHARQTRVMEDQAAGSDQIEDSECERPQQKPRAVFKVTASDDKGRPIVAFTPEAALVELRSRVASLYEEQRDSSASSLHVGQSATVEMEPNPFLKRSSWLSFALRGDFFFGFGLPEIARHIEELPYAATTAINRRSVVKKLRQQQQRQGQSPLAGSAAATWRSDLRKRSFETMEQSAAGAADVVEAMIEDTEEEQCYEFAHELPSVKAFQAAERVMEQLVQAEQRARRSSGCARTDGFSGNRLFGTPKKRKTMPRRQVLNKEASNEPAPGVANSGSTGNGTASTGAVAMDIEHLPITMQYRELRRRPFDERMLVRKSSIHGYGLFLKEPVNEGQMIVEYQGQIVCQLVADARERRYEEQGVGSCYMFRLDEKTIIDATRCGNLARFINHSCDPKAFARVVAVEGGEKKIVIFAKRAIAMGDEVTYDYKFPIEDEAIRCDCNATNCIGRMN</sequence>
<dbReference type="InterPro" id="IPR019787">
    <property type="entry name" value="Znf_PHD-finger"/>
</dbReference>
<keyword evidence="6" id="KW-0479">Metal-binding</keyword>
<evidence type="ECO:0000256" key="10">
    <source>
        <dbReference type="ARBA" id="ARBA00022853"/>
    </source>
</evidence>
<dbReference type="SMART" id="SM00249">
    <property type="entry name" value="PHD"/>
    <property type="match status" value="9"/>
</dbReference>
<dbReference type="InterPro" id="IPR003889">
    <property type="entry name" value="FYrich_C"/>
</dbReference>
<gene>
    <name evidence="24" type="ORF">PM001_LOCUS1644</name>
</gene>
<keyword evidence="2" id="KW-0597">Phosphoprotein</keyword>
<dbReference type="InterPro" id="IPR019786">
    <property type="entry name" value="Zinc_finger_PHD-type_CS"/>
</dbReference>
<evidence type="ECO:0000256" key="9">
    <source>
        <dbReference type="ARBA" id="ARBA00022833"/>
    </source>
</evidence>
<evidence type="ECO:0008006" key="26">
    <source>
        <dbReference type="Google" id="ProtNLM"/>
    </source>
</evidence>
<evidence type="ECO:0000259" key="22">
    <source>
        <dbReference type="PROSITE" id="PS50868"/>
    </source>
</evidence>
<dbReference type="PROSITE" id="PS50016">
    <property type="entry name" value="ZF_PHD_2"/>
    <property type="match status" value="1"/>
</dbReference>
<name>A0AAV1T1Z5_9STRA</name>
<organism evidence="24 25">
    <name type="scientific">Peronospora matthiolae</name>
    <dbReference type="NCBI Taxonomy" id="2874970"/>
    <lineage>
        <taxon>Eukaryota</taxon>
        <taxon>Sar</taxon>
        <taxon>Stramenopiles</taxon>
        <taxon>Oomycota</taxon>
        <taxon>Peronosporomycetes</taxon>
        <taxon>Peronosporales</taxon>
        <taxon>Peronosporaceae</taxon>
        <taxon>Peronospora</taxon>
    </lineage>
</organism>
<feature type="region of interest" description="Disordered" evidence="18">
    <location>
        <begin position="3098"/>
        <end position="3157"/>
    </location>
</feature>
<protein>
    <recommendedName>
        <fullName evidence="26">Histone-lysine N-methyltransferase</fullName>
    </recommendedName>
</protein>
<feature type="compositionally biased region" description="Polar residues" evidence="18">
    <location>
        <begin position="1682"/>
        <end position="1692"/>
    </location>
</feature>
<dbReference type="InterPro" id="IPR013083">
    <property type="entry name" value="Znf_RING/FYVE/PHD"/>
</dbReference>
<dbReference type="PROSITE" id="PS50014">
    <property type="entry name" value="BROMODOMAIN_2"/>
    <property type="match status" value="1"/>
</dbReference>
<keyword evidence="10" id="KW-0156">Chromatin regulator</keyword>
<dbReference type="CDD" id="cd15489">
    <property type="entry name" value="PHD_SF"/>
    <property type="match status" value="1"/>
</dbReference>
<feature type="region of interest" description="Disordered" evidence="18">
    <location>
        <begin position="2737"/>
        <end position="2767"/>
    </location>
</feature>
<evidence type="ECO:0000259" key="20">
    <source>
        <dbReference type="PROSITE" id="PS50016"/>
    </source>
</evidence>
<dbReference type="Gene3D" id="3.30.160.360">
    <property type="match status" value="1"/>
</dbReference>
<dbReference type="GO" id="GO:0032259">
    <property type="term" value="P:methylation"/>
    <property type="evidence" value="ECO:0007669"/>
    <property type="project" value="UniProtKB-KW"/>
</dbReference>
<evidence type="ECO:0000256" key="14">
    <source>
        <dbReference type="ARBA" id="ARBA00023163"/>
    </source>
</evidence>
<feature type="region of interest" description="Disordered" evidence="18">
    <location>
        <begin position="2638"/>
        <end position="2695"/>
    </location>
</feature>
<dbReference type="GO" id="GO:0140938">
    <property type="term" value="F:histone H3 methyltransferase activity"/>
    <property type="evidence" value="ECO:0007669"/>
    <property type="project" value="UniProtKB-ARBA"/>
</dbReference>
<feature type="domain" description="Post-SET" evidence="22">
    <location>
        <begin position="3306"/>
        <end position="3322"/>
    </location>
</feature>
<dbReference type="InterPro" id="IPR046341">
    <property type="entry name" value="SET_dom_sf"/>
</dbReference>
<dbReference type="InterPro" id="IPR001487">
    <property type="entry name" value="Bromodomain"/>
</dbReference>
<evidence type="ECO:0000256" key="8">
    <source>
        <dbReference type="ARBA" id="ARBA00022771"/>
    </source>
</evidence>
<feature type="region of interest" description="Disordered" evidence="18">
    <location>
        <begin position="563"/>
        <end position="588"/>
    </location>
</feature>
<dbReference type="SMART" id="SM00317">
    <property type="entry name" value="SET"/>
    <property type="match status" value="1"/>
</dbReference>
<evidence type="ECO:0000256" key="12">
    <source>
        <dbReference type="ARBA" id="ARBA00023117"/>
    </source>
</evidence>
<evidence type="ECO:0000259" key="21">
    <source>
        <dbReference type="PROSITE" id="PS50280"/>
    </source>
</evidence>
<feature type="compositionally biased region" description="Low complexity" evidence="18">
    <location>
        <begin position="3144"/>
        <end position="3157"/>
    </location>
</feature>
<dbReference type="InterPro" id="IPR011011">
    <property type="entry name" value="Znf_FYVE_PHD"/>
</dbReference>
<keyword evidence="4" id="KW-0808">Transferase</keyword>
<feature type="compositionally biased region" description="Basic and acidic residues" evidence="18">
    <location>
        <begin position="563"/>
        <end position="580"/>
    </location>
</feature>
<keyword evidence="3" id="KW-0489">Methyltransferase</keyword>
<evidence type="ECO:0000256" key="3">
    <source>
        <dbReference type="ARBA" id="ARBA00022603"/>
    </source>
</evidence>
<dbReference type="PROSITE" id="PS51542">
    <property type="entry name" value="FYRN"/>
    <property type="match status" value="1"/>
</dbReference>
<evidence type="ECO:0000256" key="13">
    <source>
        <dbReference type="ARBA" id="ARBA00023125"/>
    </source>
</evidence>
<dbReference type="PROSITE" id="PS50280">
    <property type="entry name" value="SET"/>
    <property type="match status" value="1"/>
</dbReference>
<dbReference type="GO" id="GO:0003677">
    <property type="term" value="F:DNA binding"/>
    <property type="evidence" value="ECO:0007669"/>
    <property type="project" value="UniProtKB-KW"/>
</dbReference>
<dbReference type="EMBL" id="CAKLBY020000016">
    <property type="protein sequence ID" value="CAK7898428.1"/>
    <property type="molecule type" value="Genomic_DNA"/>
</dbReference>
<dbReference type="SUPFAM" id="SSF47370">
    <property type="entry name" value="Bromodomain"/>
    <property type="match status" value="1"/>
</dbReference>
<comment type="subcellular location">
    <subcellularLocation>
        <location evidence="1">Nucleus</location>
    </subcellularLocation>
</comment>
<keyword evidence="13" id="KW-0238">DNA-binding</keyword>
<dbReference type="Pfam" id="PF00856">
    <property type="entry name" value="SET"/>
    <property type="match status" value="1"/>
</dbReference>
<feature type="region of interest" description="Disordered" evidence="18">
    <location>
        <begin position="1682"/>
        <end position="1733"/>
    </location>
</feature>
<dbReference type="CDD" id="cd10518">
    <property type="entry name" value="SET_SETD1-like"/>
    <property type="match status" value="1"/>
</dbReference>
<feature type="domain" description="Bromo" evidence="19">
    <location>
        <begin position="1562"/>
        <end position="1634"/>
    </location>
</feature>
<dbReference type="Gene3D" id="1.20.920.10">
    <property type="entry name" value="Bromodomain-like"/>
    <property type="match status" value="1"/>
</dbReference>
<dbReference type="InterPro" id="IPR034732">
    <property type="entry name" value="EPHD"/>
</dbReference>
<feature type="compositionally biased region" description="Basic and acidic residues" evidence="18">
    <location>
        <begin position="2668"/>
        <end position="2689"/>
    </location>
</feature>
<dbReference type="PANTHER" id="PTHR45888">
    <property type="entry name" value="HL01030P-RELATED"/>
    <property type="match status" value="1"/>
</dbReference>
<evidence type="ECO:0000313" key="24">
    <source>
        <dbReference type="EMBL" id="CAK7898428.1"/>
    </source>
</evidence>
<dbReference type="SMART" id="SM00541">
    <property type="entry name" value="FYRN"/>
    <property type="match status" value="1"/>
</dbReference>
<evidence type="ECO:0000256" key="18">
    <source>
        <dbReference type="SAM" id="MobiDB-lite"/>
    </source>
</evidence>
<keyword evidence="5" id="KW-0949">S-adenosyl-L-methionine</keyword>
<feature type="region of interest" description="Disordered" evidence="18">
    <location>
        <begin position="75"/>
        <end position="111"/>
    </location>
</feature>
<dbReference type="PROSITE" id="PS50868">
    <property type="entry name" value="POST_SET"/>
    <property type="match status" value="1"/>
</dbReference>
<evidence type="ECO:0000259" key="19">
    <source>
        <dbReference type="PROSITE" id="PS50014"/>
    </source>
</evidence>
<keyword evidence="7" id="KW-0677">Repeat</keyword>
<dbReference type="InterPro" id="IPR003888">
    <property type="entry name" value="FYrich_N"/>
</dbReference>
<evidence type="ECO:0000256" key="6">
    <source>
        <dbReference type="ARBA" id="ARBA00022723"/>
    </source>
</evidence>
<feature type="compositionally biased region" description="Polar residues" evidence="18">
    <location>
        <begin position="2395"/>
        <end position="2412"/>
    </location>
</feature>
<feature type="compositionally biased region" description="Low complexity" evidence="18">
    <location>
        <begin position="1719"/>
        <end position="1731"/>
    </location>
</feature>
<evidence type="ECO:0000256" key="2">
    <source>
        <dbReference type="ARBA" id="ARBA00022553"/>
    </source>
</evidence>
<dbReference type="Pfam" id="PF00439">
    <property type="entry name" value="Bromodomain"/>
    <property type="match status" value="1"/>
</dbReference>
<feature type="domain" description="PHD-type" evidence="20">
    <location>
        <begin position="2067"/>
        <end position="2128"/>
    </location>
</feature>
<feature type="compositionally biased region" description="Basic and acidic residues" evidence="18">
    <location>
        <begin position="2737"/>
        <end position="2750"/>
    </location>
</feature>
<evidence type="ECO:0000256" key="5">
    <source>
        <dbReference type="ARBA" id="ARBA00022691"/>
    </source>
</evidence>
<evidence type="ECO:0000313" key="25">
    <source>
        <dbReference type="Proteomes" id="UP001162060"/>
    </source>
</evidence>
<keyword evidence="15" id="KW-0539">Nucleus</keyword>
<feature type="region of interest" description="Disordered" evidence="18">
    <location>
        <begin position="2882"/>
        <end position="2904"/>
    </location>
</feature>
<feature type="region of interest" description="Disordered" evidence="18">
    <location>
        <begin position="1"/>
        <end position="30"/>
    </location>
</feature>
<dbReference type="SUPFAM" id="SSF57903">
    <property type="entry name" value="FYVE/PHD zinc finger"/>
    <property type="match status" value="6"/>
</dbReference>
<evidence type="ECO:0000256" key="17">
    <source>
        <dbReference type="PROSITE-ProRule" id="PRU00146"/>
    </source>
</evidence>
<dbReference type="GO" id="GO:0005654">
    <property type="term" value="C:nucleoplasm"/>
    <property type="evidence" value="ECO:0007669"/>
    <property type="project" value="UniProtKB-ARBA"/>
</dbReference>
<feature type="compositionally biased region" description="Basic and acidic residues" evidence="18">
    <location>
        <begin position="2642"/>
        <end position="2657"/>
    </location>
</feature>
<feature type="domain" description="SET" evidence="21">
    <location>
        <begin position="3182"/>
        <end position="3300"/>
    </location>
</feature>
<evidence type="ECO:0000256" key="15">
    <source>
        <dbReference type="ARBA" id="ARBA00023242"/>
    </source>
</evidence>
<reference evidence="24" key="1">
    <citation type="submission" date="2024-01" db="EMBL/GenBank/DDBJ databases">
        <authorList>
            <person name="Webb A."/>
        </authorList>
    </citation>
    <scope>NUCLEOTIDE SEQUENCE</scope>
    <source>
        <strain evidence="24">Pm1</strain>
    </source>
</reference>
<dbReference type="PROSITE" id="PS51805">
    <property type="entry name" value="EPHD"/>
    <property type="match status" value="1"/>
</dbReference>
<dbReference type="Pfam" id="PF05964">
    <property type="entry name" value="FYRN"/>
    <property type="match status" value="1"/>
</dbReference>
<evidence type="ECO:0000256" key="16">
    <source>
        <dbReference type="PROSITE-ProRule" id="PRU00035"/>
    </source>
</evidence>
<feature type="compositionally biased region" description="Basic and acidic residues" evidence="18">
    <location>
        <begin position="19"/>
        <end position="30"/>
    </location>
</feature>
<keyword evidence="9" id="KW-0862">Zinc</keyword>
<dbReference type="GO" id="GO:0016279">
    <property type="term" value="F:protein-lysine N-methyltransferase activity"/>
    <property type="evidence" value="ECO:0007669"/>
    <property type="project" value="UniProtKB-ARBA"/>
</dbReference>
<keyword evidence="8 17" id="KW-0863">Zinc-finger</keyword>
<dbReference type="SUPFAM" id="SSF82199">
    <property type="entry name" value="SET domain"/>
    <property type="match status" value="1"/>
</dbReference>
<dbReference type="PROSITE" id="PS01359">
    <property type="entry name" value="ZF_PHD_1"/>
    <property type="match status" value="2"/>
</dbReference>
<dbReference type="Pfam" id="PF13771">
    <property type="entry name" value="zf-HC5HC2H"/>
    <property type="match status" value="1"/>
</dbReference>